<keyword evidence="3" id="KW-0687">Ribonucleoprotein</keyword>
<accession>A0A139ASY9</accession>
<dbReference type="OrthoDB" id="539541at2759"/>
<dbReference type="Pfam" id="PF00673">
    <property type="entry name" value="Ribosomal_L5_C"/>
    <property type="match status" value="1"/>
</dbReference>
<dbReference type="InterPro" id="IPR031309">
    <property type="entry name" value="Ribosomal_uL5_C"/>
</dbReference>
<protein>
    <submittedName>
        <fullName evidence="6">Ribosomal protein L5</fullName>
    </submittedName>
</protein>
<dbReference type="GO" id="GO:1990904">
    <property type="term" value="C:ribonucleoprotein complex"/>
    <property type="evidence" value="ECO:0007669"/>
    <property type="project" value="UniProtKB-KW"/>
</dbReference>
<feature type="compositionally biased region" description="Basic and acidic residues" evidence="4">
    <location>
        <begin position="330"/>
        <end position="341"/>
    </location>
</feature>
<dbReference type="PANTHER" id="PTHR11994">
    <property type="entry name" value="60S RIBOSOMAL PROTEIN L11-RELATED"/>
    <property type="match status" value="1"/>
</dbReference>
<proteinExistence type="inferred from homology"/>
<organism evidence="6 7">
    <name type="scientific">Gonapodya prolifera (strain JEL478)</name>
    <name type="common">Monoblepharis prolifera</name>
    <dbReference type="NCBI Taxonomy" id="1344416"/>
    <lineage>
        <taxon>Eukaryota</taxon>
        <taxon>Fungi</taxon>
        <taxon>Fungi incertae sedis</taxon>
        <taxon>Chytridiomycota</taxon>
        <taxon>Chytridiomycota incertae sedis</taxon>
        <taxon>Monoblepharidomycetes</taxon>
        <taxon>Monoblepharidales</taxon>
        <taxon>Gonapodyaceae</taxon>
        <taxon>Gonapodya</taxon>
    </lineage>
</organism>
<feature type="region of interest" description="Disordered" evidence="4">
    <location>
        <begin position="143"/>
        <end position="163"/>
    </location>
</feature>
<gene>
    <name evidence="6" type="ORF">M427DRAFT_52699</name>
</gene>
<evidence type="ECO:0000313" key="6">
    <source>
        <dbReference type="EMBL" id="KXS19852.1"/>
    </source>
</evidence>
<keyword evidence="2 6" id="KW-0689">Ribosomal protein</keyword>
<dbReference type="AlphaFoldDB" id="A0A139ASY9"/>
<dbReference type="EMBL" id="KQ965737">
    <property type="protein sequence ID" value="KXS19852.1"/>
    <property type="molecule type" value="Genomic_DNA"/>
</dbReference>
<dbReference type="InterPro" id="IPR022803">
    <property type="entry name" value="Ribosomal_uL5_dom_sf"/>
</dbReference>
<evidence type="ECO:0000313" key="7">
    <source>
        <dbReference type="Proteomes" id="UP000070544"/>
    </source>
</evidence>
<evidence type="ECO:0000259" key="5">
    <source>
        <dbReference type="Pfam" id="PF00673"/>
    </source>
</evidence>
<feature type="region of interest" description="Disordered" evidence="4">
    <location>
        <begin position="322"/>
        <end position="354"/>
    </location>
</feature>
<feature type="domain" description="Large ribosomal subunit protein uL5 C-terminal" evidence="5">
    <location>
        <begin position="221"/>
        <end position="318"/>
    </location>
</feature>
<sequence>MLPSLAPVRRAVSALPSCAAVGSGLRRCLSSSSPVFADTITEQPNRKANPLDATPNASLFPIPEDQTPISARSRYHSHYMSVLAQDMLYLTYQHQPEAAPFPEKSLPEHLLTAIFSEPLPKGPKPPPRLLPAHFQNPIDYTSSRRTRAHHHSPPKPAPYDPSKLPELDSITVRCTPPTSHQNKHLILLAMMQLRCISGVRPEPTFATWSDAESRLRKGQAVGAEVFLKGELMYSFLERCVECVLPRLREWEGWPAQGDGFSPGSVTVTLPSQAVGLFPDIEPYFDQFPRLYDIQIQFRTSARTPEEAVLLLSGFQIPFKDPAELPKAQGGKKESGEEDRFAQFKKKKRRRGMSDTAALLKGGKAGLYEALRIPRPK</sequence>
<name>A0A139ASY9_GONPJ</name>
<reference evidence="6 7" key="1">
    <citation type="journal article" date="2015" name="Genome Biol. Evol.">
        <title>Phylogenomic analyses indicate that early fungi evolved digesting cell walls of algal ancestors of land plants.</title>
        <authorList>
            <person name="Chang Y."/>
            <person name="Wang S."/>
            <person name="Sekimoto S."/>
            <person name="Aerts A.L."/>
            <person name="Choi C."/>
            <person name="Clum A."/>
            <person name="LaButti K.M."/>
            <person name="Lindquist E.A."/>
            <person name="Yee Ngan C."/>
            <person name="Ohm R.A."/>
            <person name="Salamov A.A."/>
            <person name="Grigoriev I.V."/>
            <person name="Spatafora J.W."/>
            <person name="Berbee M.L."/>
        </authorList>
    </citation>
    <scope>NUCLEOTIDE SEQUENCE [LARGE SCALE GENOMIC DNA]</scope>
    <source>
        <strain evidence="6 7">JEL478</strain>
    </source>
</reference>
<dbReference type="STRING" id="1344416.A0A139ASY9"/>
<dbReference type="GO" id="GO:0003735">
    <property type="term" value="F:structural constituent of ribosome"/>
    <property type="evidence" value="ECO:0007669"/>
    <property type="project" value="InterPro"/>
</dbReference>
<dbReference type="Proteomes" id="UP000070544">
    <property type="component" value="Unassembled WGS sequence"/>
</dbReference>
<evidence type="ECO:0000256" key="3">
    <source>
        <dbReference type="ARBA" id="ARBA00023274"/>
    </source>
</evidence>
<dbReference type="GO" id="GO:0006412">
    <property type="term" value="P:translation"/>
    <property type="evidence" value="ECO:0007669"/>
    <property type="project" value="InterPro"/>
</dbReference>
<keyword evidence="7" id="KW-1185">Reference proteome</keyword>
<dbReference type="SUPFAM" id="SSF55282">
    <property type="entry name" value="RL5-like"/>
    <property type="match status" value="1"/>
</dbReference>
<dbReference type="Gene3D" id="3.30.1440.10">
    <property type="match status" value="1"/>
</dbReference>
<comment type="similarity">
    <text evidence="1">Belongs to the universal ribosomal protein uL5 family.</text>
</comment>
<evidence type="ECO:0000256" key="2">
    <source>
        <dbReference type="ARBA" id="ARBA00022980"/>
    </source>
</evidence>
<evidence type="ECO:0000256" key="1">
    <source>
        <dbReference type="ARBA" id="ARBA00008553"/>
    </source>
</evidence>
<dbReference type="GO" id="GO:0005840">
    <property type="term" value="C:ribosome"/>
    <property type="evidence" value="ECO:0007669"/>
    <property type="project" value="UniProtKB-KW"/>
</dbReference>
<feature type="compositionally biased region" description="Basic residues" evidence="4">
    <location>
        <begin position="144"/>
        <end position="153"/>
    </location>
</feature>
<evidence type="ECO:0000256" key="4">
    <source>
        <dbReference type="SAM" id="MobiDB-lite"/>
    </source>
</evidence>
<dbReference type="InterPro" id="IPR002132">
    <property type="entry name" value="Ribosomal_uL5"/>
</dbReference>